<feature type="chain" id="PRO_5029466654" evidence="1">
    <location>
        <begin position="18"/>
        <end position="132"/>
    </location>
</feature>
<organism evidence="2 3">
    <name type="scientific">Spirosoma rhododendri</name>
    <dbReference type="NCBI Taxonomy" id="2728024"/>
    <lineage>
        <taxon>Bacteria</taxon>
        <taxon>Pseudomonadati</taxon>
        <taxon>Bacteroidota</taxon>
        <taxon>Cytophagia</taxon>
        <taxon>Cytophagales</taxon>
        <taxon>Cytophagaceae</taxon>
        <taxon>Spirosoma</taxon>
    </lineage>
</organism>
<feature type="signal peptide" evidence="1">
    <location>
        <begin position="1"/>
        <end position="17"/>
    </location>
</feature>
<dbReference type="RefSeq" id="WP_169549567.1">
    <property type="nucleotide sequence ID" value="NZ_CP051677.1"/>
</dbReference>
<dbReference type="KEGG" id="srho:HH216_03730"/>
<protein>
    <submittedName>
        <fullName evidence="2">DUF2846 domain-containing protein</fullName>
    </submittedName>
</protein>
<evidence type="ECO:0000313" key="2">
    <source>
        <dbReference type="EMBL" id="QJD77623.1"/>
    </source>
</evidence>
<accession>A0A7L5DKC8</accession>
<dbReference type="EMBL" id="CP051677">
    <property type="protein sequence ID" value="QJD77623.1"/>
    <property type="molecule type" value="Genomic_DNA"/>
</dbReference>
<keyword evidence="1" id="KW-0732">Signal</keyword>
<sequence length="132" mass="14451">MKSLFVALCLSAGSLFAAAPTEGPKAANLIVYRTGCIYGSMAKYRVNIDNQEQTKLKNKSIYTTTLTPGSHTIAPRNPNKAVTINAQDGQTYVVQYKTRFGLFGARPKLKVMTLEEAKQNKRFAALQSNTGM</sequence>
<name>A0A7L5DKC8_9BACT</name>
<proteinExistence type="predicted"/>
<reference evidence="2 3" key="1">
    <citation type="submission" date="2020-04" db="EMBL/GenBank/DDBJ databases">
        <title>Genome sequencing of novel species.</title>
        <authorList>
            <person name="Heo J."/>
            <person name="Kim S.-J."/>
            <person name="Kim J.-S."/>
            <person name="Hong S.-B."/>
            <person name="Kwon S.-W."/>
        </authorList>
    </citation>
    <scope>NUCLEOTIDE SEQUENCE [LARGE SCALE GENOMIC DNA]</scope>
    <source>
        <strain evidence="2 3">CJU-R4</strain>
    </source>
</reference>
<dbReference type="AlphaFoldDB" id="A0A7L5DKC8"/>
<gene>
    <name evidence="2" type="ORF">HH216_03730</name>
</gene>
<evidence type="ECO:0000313" key="3">
    <source>
        <dbReference type="Proteomes" id="UP000501128"/>
    </source>
</evidence>
<keyword evidence="3" id="KW-1185">Reference proteome</keyword>
<evidence type="ECO:0000256" key="1">
    <source>
        <dbReference type="SAM" id="SignalP"/>
    </source>
</evidence>
<dbReference type="Proteomes" id="UP000501128">
    <property type="component" value="Chromosome"/>
</dbReference>